<evidence type="ECO:0000313" key="2">
    <source>
        <dbReference type="EMBL" id="MEY8245179.1"/>
    </source>
</evidence>
<dbReference type="InterPro" id="IPR015943">
    <property type="entry name" value="WD40/YVTN_repeat-like_dom_sf"/>
</dbReference>
<comment type="caution">
    <text evidence="2">The sequence shown here is derived from an EMBL/GenBank/DDBJ whole genome shotgun (WGS) entry which is preliminary data.</text>
</comment>
<dbReference type="Pfam" id="PF21544">
    <property type="entry name" value="PorZ_N_b_propeller"/>
    <property type="match status" value="1"/>
</dbReference>
<dbReference type="Proteomes" id="UP001565200">
    <property type="component" value="Unassembled WGS sequence"/>
</dbReference>
<gene>
    <name evidence="2" type="ORF">AAK873_06055</name>
</gene>
<keyword evidence="3" id="KW-1185">Reference proteome</keyword>
<evidence type="ECO:0000313" key="3">
    <source>
        <dbReference type="Proteomes" id="UP001565200"/>
    </source>
</evidence>
<name>A0ABV4CUZ1_9BACT</name>
<sequence length="781" mass="85502">MMTGTMPLYGDVPVGEWRYYNNYGPDTYKVIDCKDKVYYVCDRNLYGYDKKSGETYGYNLVNGLNDVVVDNIFYNNASGLLVVLYDNGNIDVITDAGDIVNVGDIKDASNIGDRSLNDVAFSGSDCYVAGNFGIVRIDLKNFLVKESAVFNRPVSAVTVADGKLVVSIDGCLMYKPFDVRLSDIDRYVVLDQSGAVSMEAVSDRLMIATDGKDSYSVELDFAEGRAVKKRIAGASDYVMICDGKALLANRDEYGIVDASGTVKTYKIPENVRKQGNTRCHSITSDGSMWYINTCGLGHFTAEGVVDVLPARPQATFLDTGAWYIAADPLNDKIYVSNRSSRNDLRFYNENGPMTLTEIEAGFTRDVTPASDEVTLRNHNSGGRLKTGFNIAVDRKEEGVIYIGTWYEGIFRFKDGRQTDKYDWTNMPAELDYILAFPAVAIDLQNNLWCYGYNAKGDITIAVLPDSRRTPGSVAATDWIVLDIDGFGSFDARNTIILPCMSPQNKDIVLISDGYRDRNLVTYHTGANVESTSDDRYNVRNMFYDQDGKPFGPVCIFAMAEDKSGAVWVGTDNGVFVIKHPADMLDVSCPIERVKVPRNDGTSYADYLLGNMSVTAVSVDGSNRKWLGTNTSGVYVVSADGKEILYNFNTDNGFLPSDEVLSLLCDPRGNSVYIGTRAGVVEYGCDALPAAEDYSEISAYPNPVRTGYSGDVVIKGLKEGSLVKIADAAGNVFYQTRSQGGMARWNVTSASGRRVATGVYYVLVSSAGSGHESVVTKILVVN</sequence>
<dbReference type="InterPro" id="IPR048954">
    <property type="entry name" value="PorZ_N"/>
</dbReference>
<dbReference type="Pfam" id="PF07494">
    <property type="entry name" value="Reg_prop"/>
    <property type="match status" value="1"/>
</dbReference>
<organism evidence="2 3">
    <name type="scientific">Heminiphilus faecis</name>
    <dbReference type="NCBI Taxonomy" id="2601703"/>
    <lineage>
        <taxon>Bacteria</taxon>
        <taxon>Pseudomonadati</taxon>
        <taxon>Bacteroidota</taxon>
        <taxon>Bacteroidia</taxon>
        <taxon>Bacteroidales</taxon>
        <taxon>Muribaculaceae</taxon>
        <taxon>Heminiphilus</taxon>
    </lineage>
</organism>
<accession>A0ABV4CUZ1</accession>
<proteinExistence type="predicted"/>
<protein>
    <submittedName>
        <fullName evidence="2">Two-component regulator propeller domain-containing protein</fullName>
    </submittedName>
</protein>
<dbReference type="EMBL" id="JBCLPP010000013">
    <property type="protein sequence ID" value="MEY8245179.1"/>
    <property type="molecule type" value="Genomic_DNA"/>
</dbReference>
<reference evidence="2 3" key="1">
    <citation type="submission" date="2024-03" db="EMBL/GenBank/DDBJ databases">
        <title>Mouse gut bacterial collection (mGBC) of GemPharmatech.</title>
        <authorList>
            <person name="He Y."/>
            <person name="Dong L."/>
            <person name="Wu D."/>
            <person name="Gao X."/>
            <person name="Lin Z."/>
        </authorList>
    </citation>
    <scope>NUCLEOTIDE SEQUENCE [LARGE SCALE GENOMIC DNA]</scope>
    <source>
        <strain evidence="2 3">54-13</strain>
    </source>
</reference>
<dbReference type="SUPFAM" id="SSF63829">
    <property type="entry name" value="Calcium-dependent phosphotriesterase"/>
    <property type="match status" value="2"/>
</dbReference>
<dbReference type="RefSeq" id="WP_121697947.1">
    <property type="nucleotide sequence ID" value="NZ_JBCLPP010000013.1"/>
</dbReference>
<feature type="domain" description="PorZ N-terminal beta-propeller" evidence="1">
    <location>
        <begin position="37"/>
        <end position="174"/>
    </location>
</feature>
<evidence type="ECO:0000259" key="1">
    <source>
        <dbReference type="Pfam" id="PF21544"/>
    </source>
</evidence>
<dbReference type="Gene3D" id="2.130.10.10">
    <property type="entry name" value="YVTN repeat-like/Quinoprotein amine dehydrogenase"/>
    <property type="match status" value="2"/>
</dbReference>
<dbReference type="InterPro" id="IPR011110">
    <property type="entry name" value="Reg_prop"/>
</dbReference>